<dbReference type="InterPro" id="IPR011990">
    <property type="entry name" value="TPR-like_helical_dom_sf"/>
</dbReference>
<evidence type="ECO:0000313" key="1">
    <source>
        <dbReference type="EMBL" id="OYO12773.1"/>
    </source>
</evidence>
<reference evidence="1 2" key="1">
    <citation type="submission" date="2017-07" db="EMBL/GenBank/DDBJ databases">
        <title>Draft whole genome sequences of clinical Proprionibacteriaceae strains.</title>
        <authorList>
            <person name="Bernier A.-M."/>
            <person name="Bernard K."/>
            <person name="Domingo M.-C."/>
        </authorList>
    </citation>
    <scope>NUCLEOTIDE SEQUENCE [LARGE SCALE GENOMIC DNA]</scope>
    <source>
        <strain evidence="1 2">NML 030167</strain>
    </source>
</reference>
<dbReference type="Pfam" id="PF14559">
    <property type="entry name" value="TPR_19"/>
    <property type="match status" value="1"/>
</dbReference>
<proteinExistence type="predicted"/>
<dbReference type="Proteomes" id="UP000215896">
    <property type="component" value="Unassembled WGS sequence"/>
</dbReference>
<evidence type="ECO:0000313" key="2">
    <source>
        <dbReference type="Proteomes" id="UP000215896"/>
    </source>
</evidence>
<dbReference type="OrthoDB" id="9799122at2"/>
<dbReference type="AlphaFoldDB" id="A0A255GEM8"/>
<keyword evidence="2" id="KW-1185">Reference proteome</keyword>
<name>A0A255GEM8_9ACTN</name>
<protein>
    <submittedName>
        <fullName evidence="1">Uncharacterized protein</fullName>
    </submittedName>
</protein>
<dbReference type="SUPFAM" id="SSF48452">
    <property type="entry name" value="TPR-like"/>
    <property type="match status" value="1"/>
</dbReference>
<comment type="caution">
    <text evidence="1">The sequence shown here is derived from an EMBL/GenBank/DDBJ whole genome shotgun (WGS) entry which is preliminary data.</text>
</comment>
<accession>A0A255GEM8</accession>
<dbReference type="Gene3D" id="1.25.40.10">
    <property type="entry name" value="Tetratricopeptide repeat domain"/>
    <property type="match status" value="1"/>
</dbReference>
<gene>
    <name evidence="1" type="ORF">CGZ94_12790</name>
</gene>
<organism evidence="1 2">
    <name type="scientific">Enemella evansiae</name>
    <dbReference type="NCBI Taxonomy" id="2016499"/>
    <lineage>
        <taxon>Bacteria</taxon>
        <taxon>Bacillati</taxon>
        <taxon>Actinomycetota</taxon>
        <taxon>Actinomycetes</taxon>
        <taxon>Propionibacteriales</taxon>
        <taxon>Propionibacteriaceae</taxon>
        <taxon>Enemella</taxon>
    </lineage>
</organism>
<sequence length="113" mass="12923">MDNLYLYETAVAAFEERDYRSAGQLFADLLEAEPENRNVREYVARCHYHRAALGKAEAELRTLLEQDPTNEYAQLLLARALERQNRPEEAAGVRRVLAVLTGDDRHLAQHEVG</sequence>
<dbReference type="EMBL" id="NMVO01000014">
    <property type="protein sequence ID" value="OYO12773.1"/>
    <property type="molecule type" value="Genomic_DNA"/>
</dbReference>
<dbReference type="RefSeq" id="WP_094402891.1">
    <property type="nucleotide sequence ID" value="NZ_NMVL01000024.1"/>
</dbReference>